<dbReference type="KEGG" id="tee:Tel_06030"/>
<dbReference type="Proteomes" id="UP000055136">
    <property type="component" value="Chromosome"/>
</dbReference>
<dbReference type="STRING" id="1748243.Tel_06030"/>
<keyword evidence="3" id="KW-1185">Reference proteome</keyword>
<feature type="signal peptide" evidence="1">
    <location>
        <begin position="1"/>
        <end position="21"/>
    </location>
</feature>
<evidence type="ECO:0000256" key="1">
    <source>
        <dbReference type="SAM" id="SignalP"/>
    </source>
</evidence>
<sequence length="193" mass="20820">MLLRKASILALLTLASASAHAAVEPILTTGYEFGGDELVQTTTTDLNAGGGISFGAGLSFTPDHSTMSLRVVLHYLFNSVEFNSPDGDAEADSFPLELGLFKTWDRHEFGVGPSIHINPTYQISSSSPLLNGEVDFDNATGVFLAYHYIFSRAETASYTTDTYIAVKLRAMDYETGNTQIDADSLGLYIGAKF</sequence>
<organism evidence="2 3">
    <name type="scientific">Candidatus Tenderia electrophaga</name>
    <dbReference type="NCBI Taxonomy" id="1748243"/>
    <lineage>
        <taxon>Bacteria</taxon>
        <taxon>Pseudomonadati</taxon>
        <taxon>Pseudomonadota</taxon>
        <taxon>Gammaproteobacteria</taxon>
        <taxon>Candidatus Tenderiales</taxon>
        <taxon>Candidatus Tenderiaceae</taxon>
        <taxon>Candidatus Tenderia</taxon>
    </lineage>
</organism>
<proteinExistence type="predicted"/>
<protein>
    <recommendedName>
        <fullName evidence="4">Outer membrane protein beta-barrel domain-containing protein</fullName>
    </recommendedName>
</protein>
<name>A0A0S2TC86_9GAMM</name>
<accession>A0A0S2TC86</accession>
<keyword evidence="1" id="KW-0732">Signal</keyword>
<dbReference type="AlphaFoldDB" id="A0A0S2TC86"/>
<gene>
    <name evidence="2" type="ORF">Tel_06030</name>
</gene>
<evidence type="ECO:0008006" key="4">
    <source>
        <dbReference type="Google" id="ProtNLM"/>
    </source>
</evidence>
<reference evidence="2" key="1">
    <citation type="submission" date="2015-10" db="EMBL/GenBank/DDBJ databases">
        <title>Description of Candidatus Tenderia electrophaga gen. nov, sp. nov., an Uncultivated Electroautotroph from a Biocathode Enrichment.</title>
        <authorList>
            <person name="Eddie B.J."/>
            <person name="Malanoski A.P."/>
            <person name="Wang Z."/>
            <person name="Hall R.J."/>
            <person name="Oh S.D."/>
            <person name="Heiner C."/>
            <person name="Lin B."/>
            <person name="Strycharz-Glaven S.M."/>
        </authorList>
    </citation>
    <scope>NUCLEOTIDE SEQUENCE [LARGE SCALE GENOMIC DNA]</scope>
    <source>
        <strain evidence="2">NRL1</strain>
    </source>
</reference>
<feature type="chain" id="PRO_5006604922" description="Outer membrane protein beta-barrel domain-containing protein" evidence="1">
    <location>
        <begin position="22"/>
        <end position="193"/>
    </location>
</feature>
<dbReference type="EMBL" id="CP013099">
    <property type="protein sequence ID" value="ALP52746.1"/>
    <property type="molecule type" value="Genomic_DNA"/>
</dbReference>
<evidence type="ECO:0000313" key="3">
    <source>
        <dbReference type="Proteomes" id="UP000055136"/>
    </source>
</evidence>
<evidence type="ECO:0000313" key="2">
    <source>
        <dbReference type="EMBL" id="ALP52746.1"/>
    </source>
</evidence>